<feature type="compositionally biased region" description="Polar residues" evidence="7">
    <location>
        <begin position="315"/>
        <end position="331"/>
    </location>
</feature>
<proteinExistence type="inferred from homology"/>
<dbReference type="SUPFAM" id="SSF117892">
    <property type="entry name" value="Band 7/SPFH domain"/>
    <property type="match status" value="1"/>
</dbReference>
<sequence length="331" mass="36228">MRKSIVGGLLVLLAIGLFAIYSSLFVVYQTEQALVLRFGQPQRVISEPGLHWKMPIADQVVFVDKRILALDSPVQEVIASDQKRLVVDAFARYRITDPLRFYQAAGSIAVADSRLATILNSAVRRVLGEATFLAVVRDQRQQLMSQITQQVNREAQGFGISVVDVRIRRADLPQANSEAIFRRMQTEREQEASQIRAEGEEQARRIRSRADRDAIVIVAEANRESEEVRGDGDAQRAAIFAEAYSLDPEFFSFYRSLLAYDAALSKDGTRFLLTPDSQFFRYFGNGSGTVQTARPPAGGTAAESGGPAVIPQASAGGTTQAPSATGTALAQ</sequence>
<dbReference type="PANTHER" id="PTHR42911">
    <property type="entry name" value="MODULATOR OF FTSH PROTEASE HFLC"/>
    <property type="match status" value="1"/>
</dbReference>
<name>A0A4R3M5N8_9HYPH</name>
<dbReference type="Pfam" id="PF01145">
    <property type="entry name" value="Band_7"/>
    <property type="match status" value="1"/>
</dbReference>
<evidence type="ECO:0000256" key="6">
    <source>
        <dbReference type="PIRNR" id="PIRNR005651"/>
    </source>
</evidence>
<evidence type="ECO:0000256" key="7">
    <source>
        <dbReference type="SAM" id="MobiDB-lite"/>
    </source>
</evidence>
<protein>
    <recommendedName>
        <fullName evidence="6">Protein HflC</fullName>
    </recommendedName>
</protein>
<evidence type="ECO:0000256" key="3">
    <source>
        <dbReference type="ARBA" id="ARBA00022692"/>
    </source>
</evidence>
<keyword evidence="9" id="KW-0645">Protease</keyword>
<evidence type="ECO:0000256" key="2">
    <source>
        <dbReference type="ARBA" id="ARBA00007862"/>
    </source>
</evidence>
<comment type="similarity">
    <text evidence="2 6">Belongs to the band 7/mec-2 family. HflC subfamily.</text>
</comment>
<evidence type="ECO:0000256" key="4">
    <source>
        <dbReference type="ARBA" id="ARBA00022989"/>
    </source>
</evidence>
<comment type="caution">
    <text evidence="9">The sequence shown here is derived from an EMBL/GenBank/DDBJ whole genome shotgun (WGS) entry which is preliminary data.</text>
</comment>
<organism evidence="9 10">
    <name type="scientific">Tepidamorphus gemmatus</name>
    <dbReference type="NCBI Taxonomy" id="747076"/>
    <lineage>
        <taxon>Bacteria</taxon>
        <taxon>Pseudomonadati</taxon>
        <taxon>Pseudomonadota</taxon>
        <taxon>Alphaproteobacteria</taxon>
        <taxon>Hyphomicrobiales</taxon>
        <taxon>Tepidamorphaceae</taxon>
        <taxon>Tepidamorphus</taxon>
    </lineage>
</organism>
<dbReference type="SMART" id="SM00244">
    <property type="entry name" value="PHB"/>
    <property type="match status" value="1"/>
</dbReference>
<dbReference type="PANTHER" id="PTHR42911:SF1">
    <property type="entry name" value="MODULATOR OF FTSH PROTEASE HFLC"/>
    <property type="match status" value="1"/>
</dbReference>
<dbReference type="AlphaFoldDB" id="A0A4R3M5N8"/>
<keyword evidence="3" id="KW-0812">Transmembrane</keyword>
<evidence type="ECO:0000259" key="8">
    <source>
        <dbReference type="SMART" id="SM00244"/>
    </source>
</evidence>
<evidence type="ECO:0000313" key="10">
    <source>
        <dbReference type="Proteomes" id="UP000295678"/>
    </source>
</evidence>
<comment type="function">
    <text evidence="6">HflC and HflK could regulate a protease.</text>
</comment>
<feature type="region of interest" description="Disordered" evidence="7">
    <location>
        <begin position="291"/>
        <end position="331"/>
    </location>
</feature>
<dbReference type="InterPro" id="IPR001972">
    <property type="entry name" value="Stomatin_HflK_fam"/>
</dbReference>
<dbReference type="PRINTS" id="PR00721">
    <property type="entry name" value="STOMATIN"/>
</dbReference>
<dbReference type="EMBL" id="SMAK01000009">
    <property type="protein sequence ID" value="TCT08342.1"/>
    <property type="molecule type" value="Genomic_DNA"/>
</dbReference>
<gene>
    <name evidence="9" type="ORF">EDC22_10916</name>
</gene>
<dbReference type="OrthoDB" id="9812991at2"/>
<dbReference type="GO" id="GO:0016020">
    <property type="term" value="C:membrane"/>
    <property type="evidence" value="ECO:0007669"/>
    <property type="project" value="UniProtKB-SubCell"/>
</dbReference>
<evidence type="ECO:0000256" key="5">
    <source>
        <dbReference type="ARBA" id="ARBA00023136"/>
    </source>
</evidence>
<comment type="subcellular location">
    <subcellularLocation>
        <location evidence="1">Membrane</location>
        <topology evidence="1">Single-pass membrane protein</topology>
    </subcellularLocation>
</comment>
<dbReference type="Proteomes" id="UP000295678">
    <property type="component" value="Unassembled WGS sequence"/>
</dbReference>
<dbReference type="InterPro" id="IPR036013">
    <property type="entry name" value="Band_7/SPFH_dom_sf"/>
</dbReference>
<dbReference type="GO" id="GO:0008233">
    <property type="term" value="F:peptidase activity"/>
    <property type="evidence" value="ECO:0007669"/>
    <property type="project" value="UniProtKB-KW"/>
</dbReference>
<dbReference type="Gene3D" id="3.30.479.30">
    <property type="entry name" value="Band 7 domain"/>
    <property type="match status" value="1"/>
</dbReference>
<dbReference type="RefSeq" id="WP_132807270.1">
    <property type="nucleotide sequence ID" value="NZ_SMAK01000009.1"/>
</dbReference>
<feature type="domain" description="Band 7" evidence="8">
    <location>
        <begin position="22"/>
        <end position="184"/>
    </location>
</feature>
<dbReference type="GO" id="GO:0006508">
    <property type="term" value="P:proteolysis"/>
    <property type="evidence" value="ECO:0007669"/>
    <property type="project" value="UniProtKB-KW"/>
</dbReference>
<dbReference type="PIRSF" id="PIRSF005651">
    <property type="entry name" value="HflC"/>
    <property type="match status" value="1"/>
</dbReference>
<reference evidence="9 10" key="1">
    <citation type="submission" date="2019-03" db="EMBL/GenBank/DDBJ databases">
        <title>Genomic Encyclopedia of Type Strains, Phase IV (KMG-IV): sequencing the most valuable type-strain genomes for metagenomic binning, comparative biology and taxonomic classification.</title>
        <authorList>
            <person name="Goeker M."/>
        </authorList>
    </citation>
    <scope>NUCLEOTIDE SEQUENCE [LARGE SCALE GENOMIC DNA]</scope>
    <source>
        <strain evidence="9 10">DSM 19345</strain>
    </source>
</reference>
<evidence type="ECO:0000313" key="9">
    <source>
        <dbReference type="EMBL" id="TCT08342.1"/>
    </source>
</evidence>
<keyword evidence="9" id="KW-0378">Hydrolase</keyword>
<keyword evidence="5" id="KW-0472">Membrane</keyword>
<dbReference type="InterPro" id="IPR010200">
    <property type="entry name" value="HflC"/>
</dbReference>
<accession>A0A4R3M5N8</accession>
<evidence type="ECO:0000256" key="1">
    <source>
        <dbReference type="ARBA" id="ARBA00004167"/>
    </source>
</evidence>
<keyword evidence="4" id="KW-1133">Transmembrane helix</keyword>
<dbReference type="CDD" id="cd03405">
    <property type="entry name" value="SPFH_HflC"/>
    <property type="match status" value="1"/>
</dbReference>
<keyword evidence="10" id="KW-1185">Reference proteome</keyword>
<dbReference type="InterPro" id="IPR001107">
    <property type="entry name" value="Band_7"/>
</dbReference>